<sequence>MRSITGDERESGHGSLQETHQRHLTEVNIDFRPWTLAAVFVGSTGNADKCPVKTVLQYCCFWHFYPVRVRHPYARGDINATQCGHVFGTSTRRMEGKVA</sequence>
<feature type="region of interest" description="Disordered" evidence="1">
    <location>
        <begin position="1"/>
        <end position="20"/>
    </location>
</feature>
<evidence type="ECO:0000313" key="2">
    <source>
        <dbReference type="EMBL" id="KAJ1181058.1"/>
    </source>
</evidence>
<organism evidence="2 3">
    <name type="scientific">Pleurodeles waltl</name>
    <name type="common">Iberian ribbed newt</name>
    <dbReference type="NCBI Taxonomy" id="8319"/>
    <lineage>
        <taxon>Eukaryota</taxon>
        <taxon>Metazoa</taxon>
        <taxon>Chordata</taxon>
        <taxon>Craniata</taxon>
        <taxon>Vertebrata</taxon>
        <taxon>Euteleostomi</taxon>
        <taxon>Amphibia</taxon>
        <taxon>Batrachia</taxon>
        <taxon>Caudata</taxon>
        <taxon>Salamandroidea</taxon>
        <taxon>Salamandridae</taxon>
        <taxon>Pleurodelinae</taxon>
        <taxon>Pleurodeles</taxon>
    </lineage>
</organism>
<comment type="caution">
    <text evidence="2">The sequence shown here is derived from an EMBL/GenBank/DDBJ whole genome shotgun (WGS) entry which is preliminary data.</text>
</comment>
<gene>
    <name evidence="2" type="ORF">NDU88_006269</name>
</gene>
<accession>A0AAV7TZM6</accession>
<evidence type="ECO:0000313" key="3">
    <source>
        <dbReference type="Proteomes" id="UP001066276"/>
    </source>
</evidence>
<proteinExistence type="predicted"/>
<protein>
    <submittedName>
        <fullName evidence="2">Uncharacterized protein</fullName>
    </submittedName>
</protein>
<feature type="compositionally biased region" description="Basic and acidic residues" evidence="1">
    <location>
        <begin position="1"/>
        <end position="12"/>
    </location>
</feature>
<dbReference type="Proteomes" id="UP001066276">
    <property type="component" value="Chromosome 3_2"/>
</dbReference>
<reference evidence="2" key="1">
    <citation type="journal article" date="2022" name="bioRxiv">
        <title>Sequencing and chromosome-scale assembly of the giantPleurodeles waltlgenome.</title>
        <authorList>
            <person name="Brown T."/>
            <person name="Elewa A."/>
            <person name="Iarovenko S."/>
            <person name="Subramanian E."/>
            <person name="Araus A.J."/>
            <person name="Petzold A."/>
            <person name="Susuki M."/>
            <person name="Suzuki K.-i.T."/>
            <person name="Hayashi T."/>
            <person name="Toyoda A."/>
            <person name="Oliveira C."/>
            <person name="Osipova E."/>
            <person name="Leigh N.D."/>
            <person name="Simon A."/>
            <person name="Yun M.H."/>
        </authorList>
    </citation>
    <scope>NUCLEOTIDE SEQUENCE</scope>
    <source>
        <strain evidence="2">20211129_DDA</strain>
        <tissue evidence="2">Liver</tissue>
    </source>
</reference>
<evidence type="ECO:0000256" key="1">
    <source>
        <dbReference type="SAM" id="MobiDB-lite"/>
    </source>
</evidence>
<dbReference type="EMBL" id="JANPWB010000006">
    <property type="protein sequence ID" value="KAJ1181058.1"/>
    <property type="molecule type" value="Genomic_DNA"/>
</dbReference>
<keyword evidence="3" id="KW-1185">Reference proteome</keyword>
<dbReference type="AlphaFoldDB" id="A0AAV7TZM6"/>
<name>A0AAV7TZM6_PLEWA</name>